<dbReference type="Gene3D" id="3.10.180.10">
    <property type="entry name" value="2,3-Dihydroxybiphenyl 1,2-Dioxygenase, domain 1"/>
    <property type="match status" value="1"/>
</dbReference>
<proteinExistence type="predicted"/>
<comment type="caution">
    <text evidence="2">The sequence shown here is derived from an EMBL/GenBank/DDBJ whole genome shotgun (WGS) entry which is preliminary data.</text>
</comment>
<dbReference type="InterPro" id="IPR037523">
    <property type="entry name" value="VOC_core"/>
</dbReference>
<dbReference type="SUPFAM" id="SSF54593">
    <property type="entry name" value="Glyoxalase/Bleomycin resistance protein/Dihydroxybiphenyl dioxygenase"/>
    <property type="match status" value="1"/>
</dbReference>
<dbReference type="Proteomes" id="UP000192140">
    <property type="component" value="Unassembled WGS sequence"/>
</dbReference>
<reference evidence="2" key="1">
    <citation type="submission" date="2016-01" db="EMBL/GenBank/DDBJ databases">
        <authorList>
            <person name="Regsiter A."/>
            <person name="william w."/>
        </authorList>
    </citation>
    <scope>NUCLEOTIDE SEQUENCE</scope>
    <source>
        <strain evidence="2">NCPPB 1641</strain>
    </source>
</reference>
<dbReference type="InterPro" id="IPR004360">
    <property type="entry name" value="Glyas_Fos-R_dOase_dom"/>
</dbReference>
<dbReference type="RefSeq" id="WP_121490375.1">
    <property type="nucleotide sequence ID" value="NZ_LT009777.1"/>
</dbReference>
<dbReference type="Pfam" id="PF00903">
    <property type="entry name" value="Glyoxalase"/>
    <property type="match status" value="1"/>
</dbReference>
<dbReference type="EMBL" id="FCNP01000050">
    <property type="protein sequence ID" value="CVI64082.1"/>
    <property type="molecule type" value="Genomic_DNA"/>
</dbReference>
<dbReference type="PROSITE" id="PS51819">
    <property type="entry name" value="VOC"/>
    <property type="match status" value="1"/>
</dbReference>
<gene>
    <name evidence="2" type="ORF">AGR7A_pAt30130</name>
</gene>
<dbReference type="AlphaFoldDB" id="A0A1S7UB94"/>
<keyword evidence="3" id="KW-1185">Reference proteome</keyword>
<dbReference type="InterPro" id="IPR029068">
    <property type="entry name" value="Glyas_Bleomycin-R_OHBP_Dase"/>
</dbReference>
<organism evidence="2 3">
    <name type="scientific">Agrobacterium deltaense NCPPB 1641</name>
    <dbReference type="NCBI Taxonomy" id="1183425"/>
    <lineage>
        <taxon>Bacteria</taxon>
        <taxon>Pseudomonadati</taxon>
        <taxon>Pseudomonadota</taxon>
        <taxon>Alphaproteobacteria</taxon>
        <taxon>Hyphomicrobiales</taxon>
        <taxon>Rhizobiaceae</taxon>
        <taxon>Rhizobium/Agrobacterium group</taxon>
        <taxon>Agrobacterium</taxon>
    </lineage>
</organism>
<feature type="domain" description="VOC" evidence="1">
    <location>
        <begin position="12"/>
        <end position="155"/>
    </location>
</feature>
<sequence>MSAAEGNSLVKGFNHTSYTISDDDFDRVMGLFTDGLGFPLLAKGPRDPKNMETVVGVPGADVIIAYVQAPNHRLEIINYLSPDNRKRTDQIRPCDTGFTHLAFDVTDIDKALSIANKYGFKEVHEPLPVSAGPNVGNFCVYTRDKNGMTIEYIGPRVS</sequence>
<evidence type="ECO:0000313" key="3">
    <source>
        <dbReference type="Proteomes" id="UP000192140"/>
    </source>
</evidence>
<dbReference type="GO" id="GO:0051213">
    <property type="term" value="F:dioxygenase activity"/>
    <property type="evidence" value="ECO:0007669"/>
    <property type="project" value="UniProtKB-KW"/>
</dbReference>
<name>A0A1S7UB94_9HYPH</name>
<evidence type="ECO:0000259" key="1">
    <source>
        <dbReference type="PROSITE" id="PS51819"/>
    </source>
</evidence>
<evidence type="ECO:0000313" key="2">
    <source>
        <dbReference type="EMBL" id="CVI64082.1"/>
    </source>
</evidence>
<accession>A0A1S7UB94</accession>
<protein>
    <submittedName>
        <fullName evidence="2">Glyoxalase/bleomycin resistance protein/dioxygenase superfamily protein</fullName>
    </submittedName>
</protein>